<name>A0A239CU63_9FLAO</name>
<comment type="catalytic activity">
    <reaction evidence="11">
        <text>a hydroperoxide + [thioredoxin]-dithiol = an alcohol + [thioredoxin]-disulfide + H2O</text>
        <dbReference type="Rhea" id="RHEA:62620"/>
        <dbReference type="Rhea" id="RHEA-COMP:10698"/>
        <dbReference type="Rhea" id="RHEA-COMP:10700"/>
        <dbReference type="ChEBI" id="CHEBI:15377"/>
        <dbReference type="ChEBI" id="CHEBI:29950"/>
        <dbReference type="ChEBI" id="CHEBI:30879"/>
        <dbReference type="ChEBI" id="CHEBI:35924"/>
        <dbReference type="ChEBI" id="CHEBI:50058"/>
        <dbReference type="EC" id="1.11.1.24"/>
    </reaction>
</comment>
<dbReference type="SUPFAM" id="SSF52833">
    <property type="entry name" value="Thioredoxin-like"/>
    <property type="match status" value="1"/>
</dbReference>
<dbReference type="GO" id="GO:0005737">
    <property type="term" value="C:cytoplasm"/>
    <property type="evidence" value="ECO:0007669"/>
    <property type="project" value="TreeGrafter"/>
</dbReference>
<dbReference type="CDD" id="cd02970">
    <property type="entry name" value="PRX_like2"/>
    <property type="match status" value="1"/>
</dbReference>
<dbReference type="Gene3D" id="3.40.30.10">
    <property type="entry name" value="Glutaredoxin"/>
    <property type="match status" value="1"/>
</dbReference>
<keyword evidence="5" id="KW-0560">Oxidoreductase</keyword>
<sequence>MTLTEQLKEYADNSVKRHPGAAQDTMKNAIAALEATDILAKATKTGDQFSNFTLPNAKGEQILLEDLLQEGKVVLTFYRGGWCPYCNIALKALQNALPEIKAKGANLVAITPETPDNSISTQEKNELDFYVLTSKNNELARSLGLVYQLPEDLVTLYKKFGIDLIESQGNEASELPIAATYIIEQNGKVSYHYLAEDYKLRADPSDIIAAL</sequence>
<dbReference type="GO" id="GO:0034599">
    <property type="term" value="P:cellular response to oxidative stress"/>
    <property type="evidence" value="ECO:0007669"/>
    <property type="project" value="TreeGrafter"/>
</dbReference>
<keyword evidence="4" id="KW-0049">Antioxidant</keyword>
<keyword evidence="6" id="KW-1015">Disulfide bond</keyword>
<dbReference type="RefSeq" id="WP_089373460.1">
    <property type="nucleotide sequence ID" value="NZ_BMEP01000009.1"/>
</dbReference>
<dbReference type="InterPro" id="IPR000866">
    <property type="entry name" value="AhpC/TSA"/>
</dbReference>
<dbReference type="AlphaFoldDB" id="A0A239CU63"/>
<evidence type="ECO:0000256" key="2">
    <source>
        <dbReference type="ARBA" id="ARBA00013017"/>
    </source>
</evidence>
<dbReference type="Proteomes" id="UP000198379">
    <property type="component" value="Unassembled WGS sequence"/>
</dbReference>
<evidence type="ECO:0000256" key="1">
    <source>
        <dbReference type="ARBA" id="ARBA00003330"/>
    </source>
</evidence>
<organism evidence="13 14">
    <name type="scientific">Dokdonia pacifica</name>
    <dbReference type="NCBI Taxonomy" id="1627892"/>
    <lineage>
        <taxon>Bacteria</taxon>
        <taxon>Pseudomonadati</taxon>
        <taxon>Bacteroidota</taxon>
        <taxon>Flavobacteriia</taxon>
        <taxon>Flavobacteriales</taxon>
        <taxon>Flavobacteriaceae</taxon>
        <taxon>Dokdonia</taxon>
    </lineage>
</organism>
<evidence type="ECO:0000256" key="11">
    <source>
        <dbReference type="ARBA" id="ARBA00049091"/>
    </source>
</evidence>
<evidence type="ECO:0000256" key="3">
    <source>
        <dbReference type="ARBA" id="ARBA00022559"/>
    </source>
</evidence>
<keyword evidence="3" id="KW-0575">Peroxidase</keyword>
<dbReference type="InterPro" id="IPR013766">
    <property type="entry name" value="Thioredoxin_domain"/>
</dbReference>
<dbReference type="InterPro" id="IPR050924">
    <property type="entry name" value="Peroxiredoxin_BCP/PrxQ"/>
</dbReference>
<evidence type="ECO:0000256" key="8">
    <source>
        <dbReference type="ARBA" id="ARBA00032824"/>
    </source>
</evidence>
<feature type="domain" description="Thioredoxin" evidence="12">
    <location>
        <begin position="43"/>
        <end position="211"/>
    </location>
</feature>
<evidence type="ECO:0000313" key="14">
    <source>
        <dbReference type="Proteomes" id="UP000198379"/>
    </source>
</evidence>
<evidence type="ECO:0000259" key="12">
    <source>
        <dbReference type="PROSITE" id="PS51352"/>
    </source>
</evidence>
<reference evidence="13 14" key="1">
    <citation type="submission" date="2017-06" db="EMBL/GenBank/DDBJ databases">
        <authorList>
            <person name="Kim H.J."/>
            <person name="Triplett B.A."/>
        </authorList>
    </citation>
    <scope>NUCLEOTIDE SEQUENCE [LARGE SCALE GENOMIC DNA]</scope>
    <source>
        <strain evidence="13 14">DSM 25597</strain>
    </source>
</reference>
<dbReference type="InterPro" id="IPR036249">
    <property type="entry name" value="Thioredoxin-like_sf"/>
</dbReference>
<dbReference type="EC" id="1.11.1.24" evidence="2"/>
<evidence type="ECO:0000256" key="7">
    <source>
        <dbReference type="ARBA" id="ARBA00023284"/>
    </source>
</evidence>
<dbReference type="PANTHER" id="PTHR42801">
    <property type="entry name" value="THIOREDOXIN-DEPENDENT PEROXIDE REDUCTASE"/>
    <property type="match status" value="1"/>
</dbReference>
<evidence type="ECO:0000256" key="5">
    <source>
        <dbReference type="ARBA" id="ARBA00023002"/>
    </source>
</evidence>
<dbReference type="GO" id="GO:0045454">
    <property type="term" value="P:cell redox homeostasis"/>
    <property type="evidence" value="ECO:0007669"/>
    <property type="project" value="TreeGrafter"/>
</dbReference>
<comment type="function">
    <text evidence="1">Thiol-specific peroxidase that catalyzes the reduction of hydrogen peroxide and organic hydroperoxides to water and alcohols, respectively. Plays a role in cell protection against oxidative stress by detoxifying peroxides and as sensor of hydrogen peroxide-mediated signaling events.</text>
</comment>
<evidence type="ECO:0000256" key="4">
    <source>
        <dbReference type="ARBA" id="ARBA00022862"/>
    </source>
</evidence>
<protein>
    <recommendedName>
        <fullName evidence="2">thioredoxin-dependent peroxiredoxin</fullName>
        <ecNumber evidence="2">1.11.1.24</ecNumber>
    </recommendedName>
    <alternativeName>
        <fullName evidence="8">Thioredoxin peroxidase</fullName>
    </alternativeName>
    <alternativeName>
        <fullName evidence="10">Thioredoxin-dependent peroxiredoxin Bcp</fullName>
    </alternativeName>
</protein>
<keyword evidence="14" id="KW-1185">Reference proteome</keyword>
<evidence type="ECO:0000256" key="10">
    <source>
        <dbReference type="ARBA" id="ARBA00042639"/>
    </source>
</evidence>
<dbReference type="OrthoDB" id="9809746at2"/>
<dbReference type="GO" id="GO:0008379">
    <property type="term" value="F:thioredoxin peroxidase activity"/>
    <property type="evidence" value="ECO:0007669"/>
    <property type="project" value="TreeGrafter"/>
</dbReference>
<evidence type="ECO:0000313" key="13">
    <source>
        <dbReference type="EMBL" id="SNS23489.1"/>
    </source>
</evidence>
<dbReference type="PROSITE" id="PS51352">
    <property type="entry name" value="THIOREDOXIN_2"/>
    <property type="match status" value="1"/>
</dbReference>
<dbReference type="Pfam" id="PF00578">
    <property type="entry name" value="AhpC-TSA"/>
    <property type="match status" value="1"/>
</dbReference>
<gene>
    <name evidence="13" type="ORF">SAMN06265376_108185</name>
</gene>
<evidence type="ECO:0000256" key="9">
    <source>
        <dbReference type="ARBA" id="ARBA00038489"/>
    </source>
</evidence>
<comment type="similarity">
    <text evidence="9">Belongs to the peroxiredoxin family. BCP/PrxQ subfamily.</text>
</comment>
<dbReference type="PANTHER" id="PTHR42801:SF7">
    <property type="entry name" value="SLL1159 PROTEIN"/>
    <property type="match status" value="1"/>
</dbReference>
<proteinExistence type="inferred from homology"/>
<keyword evidence="7" id="KW-0676">Redox-active center</keyword>
<dbReference type="EMBL" id="FZNY01000008">
    <property type="protein sequence ID" value="SNS23489.1"/>
    <property type="molecule type" value="Genomic_DNA"/>
</dbReference>
<evidence type="ECO:0000256" key="6">
    <source>
        <dbReference type="ARBA" id="ARBA00023157"/>
    </source>
</evidence>
<accession>A0A239CU63</accession>